<evidence type="ECO:0000256" key="2">
    <source>
        <dbReference type="PROSITE-ProRule" id="PRU00703"/>
    </source>
</evidence>
<evidence type="ECO:0000256" key="1">
    <source>
        <dbReference type="ARBA" id="ARBA00023122"/>
    </source>
</evidence>
<dbReference type="Proteomes" id="UP001501729">
    <property type="component" value="Unassembled WGS sequence"/>
</dbReference>
<dbReference type="PROSITE" id="PS51371">
    <property type="entry name" value="CBS"/>
    <property type="match status" value="3"/>
</dbReference>
<feature type="domain" description="CBS" evidence="3">
    <location>
        <begin position="232"/>
        <end position="282"/>
    </location>
</feature>
<dbReference type="PANTHER" id="PTHR43080">
    <property type="entry name" value="CBS DOMAIN-CONTAINING PROTEIN CBSX3, MITOCHONDRIAL"/>
    <property type="match status" value="1"/>
</dbReference>
<dbReference type="PANTHER" id="PTHR43080:SF29">
    <property type="entry name" value="OS02G0818000 PROTEIN"/>
    <property type="match status" value="1"/>
</dbReference>
<dbReference type="Pfam" id="PF00571">
    <property type="entry name" value="CBS"/>
    <property type="match status" value="4"/>
</dbReference>
<feature type="domain" description="CBS" evidence="3">
    <location>
        <begin position="7"/>
        <end position="69"/>
    </location>
</feature>
<evidence type="ECO:0000313" key="4">
    <source>
        <dbReference type="EMBL" id="GAA5047641.1"/>
    </source>
</evidence>
<evidence type="ECO:0000313" key="5">
    <source>
        <dbReference type="Proteomes" id="UP001501729"/>
    </source>
</evidence>
<gene>
    <name evidence="4" type="ORF">GCM10025751_18480</name>
</gene>
<dbReference type="SMART" id="SM00116">
    <property type="entry name" value="CBS"/>
    <property type="match status" value="4"/>
</dbReference>
<dbReference type="AlphaFoldDB" id="A0AAV3UGB1"/>
<name>A0AAV3UGB1_9EURY</name>
<accession>A0AAV3UGB1</accession>
<protein>
    <submittedName>
        <fullName evidence="4">CBS domain-containing protein</fullName>
    </submittedName>
</protein>
<dbReference type="EMBL" id="BAABKX010000001">
    <property type="protein sequence ID" value="GAA5047641.1"/>
    <property type="molecule type" value="Genomic_DNA"/>
</dbReference>
<dbReference type="SUPFAM" id="SSF54631">
    <property type="entry name" value="CBS-domain pair"/>
    <property type="match status" value="2"/>
</dbReference>
<feature type="domain" description="CBS" evidence="3">
    <location>
        <begin position="70"/>
        <end position="127"/>
    </location>
</feature>
<reference evidence="4 5" key="1">
    <citation type="journal article" date="2019" name="Int. J. Syst. Evol. Microbiol.">
        <title>The Global Catalogue of Microorganisms (GCM) 10K type strain sequencing project: providing services to taxonomists for standard genome sequencing and annotation.</title>
        <authorList>
            <consortium name="The Broad Institute Genomics Platform"/>
            <consortium name="The Broad Institute Genome Sequencing Center for Infectious Disease"/>
            <person name="Wu L."/>
            <person name="Ma J."/>
        </authorList>
    </citation>
    <scope>NUCLEOTIDE SEQUENCE [LARGE SCALE GENOMIC DNA]</scope>
    <source>
        <strain evidence="4 5">JCM 17504</strain>
    </source>
</reference>
<comment type="caution">
    <text evidence="4">The sequence shown here is derived from an EMBL/GenBank/DDBJ whole genome shotgun (WGS) entry which is preliminary data.</text>
</comment>
<evidence type="ECO:0000259" key="3">
    <source>
        <dbReference type="PROSITE" id="PS51371"/>
    </source>
</evidence>
<sequence>MNVAEAMTPRSDVVTVELPGTRDDVLEYLQERSFSSVPVVKQTDDGEQYRGLISRDDLIENPDEDQLALLMRDVGTTTQDATIEDVATLMLDEGTRRVPVVDGELEGIVTVTDVVRAIAKGEADGDTEVGTLANEDVNTCYVDSPLTVAEREIFYANVPYAVVLDAEGDMDGIITEVDIIEVARVVEGEDDTGGSIANEDDDWMWEGIKSVGNSYIPTRNVEIPSAPVREFMTETVVNVTKRKTAREVAQMMLNNDIEQVPLVSGDKLVGIVRDVNLLEALK</sequence>
<dbReference type="RefSeq" id="WP_227776606.1">
    <property type="nucleotide sequence ID" value="NZ_BAABKX010000001.1"/>
</dbReference>
<dbReference type="InterPro" id="IPR046342">
    <property type="entry name" value="CBS_dom_sf"/>
</dbReference>
<proteinExistence type="predicted"/>
<dbReference type="InterPro" id="IPR000644">
    <property type="entry name" value="CBS_dom"/>
</dbReference>
<dbReference type="InterPro" id="IPR051257">
    <property type="entry name" value="Diverse_CBS-Domain"/>
</dbReference>
<dbReference type="GeneID" id="68612442"/>
<dbReference type="Gene3D" id="3.10.580.10">
    <property type="entry name" value="CBS-domain"/>
    <property type="match status" value="2"/>
</dbReference>
<organism evidence="4 5">
    <name type="scientific">Haladaptatus pallidirubidus</name>
    <dbReference type="NCBI Taxonomy" id="1008152"/>
    <lineage>
        <taxon>Archaea</taxon>
        <taxon>Methanobacteriati</taxon>
        <taxon>Methanobacteriota</taxon>
        <taxon>Stenosarchaea group</taxon>
        <taxon>Halobacteria</taxon>
        <taxon>Halobacteriales</taxon>
        <taxon>Haladaptataceae</taxon>
        <taxon>Haladaptatus</taxon>
    </lineage>
</organism>
<keyword evidence="5" id="KW-1185">Reference proteome</keyword>
<keyword evidence="1 2" id="KW-0129">CBS domain</keyword>
<dbReference type="CDD" id="cd04614">
    <property type="entry name" value="CBS_pair_arch2_repeat2"/>
    <property type="match status" value="1"/>
</dbReference>